<accession>A0A086T7Y0</accession>
<dbReference type="EMBL" id="JPKY01000031">
    <property type="protein sequence ID" value="KFH45462.1"/>
    <property type="molecule type" value="Genomic_DNA"/>
</dbReference>
<keyword evidence="4" id="KW-1185">Reference proteome</keyword>
<dbReference type="HOGENOM" id="CLU_055465_0_0_1"/>
<dbReference type="STRING" id="857340.A0A086T7Y0"/>
<evidence type="ECO:0000256" key="1">
    <source>
        <dbReference type="SAM" id="MobiDB-lite"/>
    </source>
</evidence>
<dbReference type="Proteomes" id="UP000029964">
    <property type="component" value="Unassembled WGS sequence"/>
</dbReference>
<evidence type="ECO:0000313" key="4">
    <source>
        <dbReference type="Proteomes" id="UP000029964"/>
    </source>
</evidence>
<feature type="compositionally biased region" description="Low complexity" evidence="1">
    <location>
        <begin position="225"/>
        <end position="241"/>
    </location>
</feature>
<keyword evidence="2" id="KW-0472">Membrane</keyword>
<dbReference type="PANTHER" id="PTHR37451">
    <property type="entry name" value="MARVEL DOMAIN"/>
    <property type="match status" value="1"/>
</dbReference>
<feature type="transmembrane region" description="Helical" evidence="2">
    <location>
        <begin position="79"/>
        <end position="110"/>
    </location>
</feature>
<keyword evidence="2" id="KW-1133">Transmembrane helix</keyword>
<name>A0A086T7Y0_HAPC1</name>
<evidence type="ECO:0008006" key="5">
    <source>
        <dbReference type="Google" id="ProtNLM"/>
    </source>
</evidence>
<proteinExistence type="predicted"/>
<feature type="region of interest" description="Disordered" evidence="1">
    <location>
        <begin position="225"/>
        <end position="271"/>
    </location>
</feature>
<dbReference type="AlphaFoldDB" id="A0A086T7Y0"/>
<feature type="transmembrane region" description="Helical" evidence="2">
    <location>
        <begin position="47"/>
        <end position="67"/>
    </location>
</feature>
<dbReference type="PANTHER" id="PTHR37451:SF4">
    <property type="entry name" value="MARVEL DOMAIN-CONTAINING PROTEIN"/>
    <property type="match status" value="1"/>
</dbReference>
<organism evidence="3 4">
    <name type="scientific">Hapsidospora chrysogenum (strain ATCC 11550 / CBS 779.69 / DSM 880 / IAM 14645 / JCM 23072 / IMI 49137)</name>
    <name type="common">Acremonium chrysogenum</name>
    <dbReference type="NCBI Taxonomy" id="857340"/>
    <lineage>
        <taxon>Eukaryota</taxon>
        <taxon>Fungi</taxon>
        <taxon>Dikarya</taxon>
        <taxon>Ascomycota</taxon>
        <taxon>Pezizomycotina</taxon>
        <taxon>Sordariomycetes</taxon>
        <taxon>Hypocreomycetidae</taxon>
        <taxon>Hypocreales</taxon>
        <taxon>Bionectriaceae</taxon>
        <taxon>Hapsidospora</taxon>
    </lineage>
</organism>
<sequence length="271" mass="29334">MVASGQRAPGEEHIPRYPPGFIALRVLQLIVGLVCLGLSAYTLSIAATIGGSLAIFTSVVTVIVGIWETAAHSCAKRAYNYWAILAFDIILFIFWLVSFALCAIAAAVWLSYYDSFDYSVLYDFSHREEVILPFGATLAALAGLGALNCLFFFISLVIDSIVTYRHRRAGLHSKPGVVGAAAVVQPYQMASQTNPNYAAVPQQGIPFDQQQTAYTPNAMYSAPMQQQQPYYSQSVSPMPSQTTGSAPEKPASPQPPQGSYQAPYQGASYPQ</sequence>
<comment type="caution">
    <text evidence="3">The sequence shown here is derived from an EMBL/GenBank/DDBJ whole genome shotgun (WGS) entry which is preliminary data.</text>
</comment>
<gene>
    <name evidence="3" type="ORF">ACRE_036760</name>
</gene>
<feature type="transmembrane region" description="Helical" evidence="2">
    <location>
        <begin position="130"/>
        <end position="158"/>
    </location>
</feature>
<dbReference type="OrthoDB" id="5325022at2759"/>
<evidence type="ECO:0000313" key="3">
    <source>
        <dbReference type="EMBL" id="KFH45462.1"/>
    </source>
</evidence>
<reference evidence="4" key="1">
    <citation type="journal article" date="2014" name="Genome Announc.">
        <title>Genome sequence and annotation of Acremonium chrysogenum, producer of the beta-lactam antibiotic cephalosporin C.</title>
        <authorList>
            <person name="Terfehr D."/>
            <person name="Dahlmann T.A."/>
            <person name="Specht T."/>
            <person name="Zadra I."/>
            <person name="Kuernsteiner H."/>
            <person name="Kueck U."/>
        </authorList>
    </citation>
    <scope>NUCLEOTIDE SEQUENCE [LARGE SCALE GENOMIC DNA]</scope>
    <source>
        <strain evidence="4">ATCC 11550 / CBS 779.69 / DSM 880 / IAM 14645 / JCM 23072 / IMI 49137</strain>
    </source>
</reference>
<protein>
    <recommendedName>
        <fullName evidence="5">MARVEL domain-containing protein</fullName>
    </recommendedName>
</protein>
<evidence type="ECO:0000256" key="2">
    <source>
        <dbReference type="SAM" id="Phobius"/>
    </source>
</evidence>
<feature type="compositionally biased region" description="Polar residues" evidence="1">
    <location>
        <begin position="257"/>
        <end position="271"/>
    </location>
</feature>
<keyword evidence="2" id="KW-0812">Transmembrane</keyword>
<feature type="transmembrane region" description="Helical" evidence="2">
    <location>
        <begin position="21"/>
        <end position="41"/>
    </location>
</feature>